<proteinExistence type="inferred from homology"/>
<feature type="binding site" evidence="6">
    <location>
        <position position="331"/>
    </location>
    <ligand>
        <name>Mg(2+)</name>
        <dbReference type="ChEBI" id="CHEBI:18420"/>
        <label>1</label>
    </ligand>
</feature>
<feature type="region of interest" description="Disordered" evidence="8">
    <location>
        <begin position="246"/>
        <end position="267"/>
    </location>
</feature>
<dbReference type="InterPro" id="IPR004808">
    <property type="entry name" value="AP_endonuc_1"/>
</dbReference>
<gene>
    <name evidence="10" type="ORF">B0I36DRAFT_379733</name>
</gene>
<sequence>MTAAQYGRISPPPLKRRKRESPNRTTPSDSTNPSSTSILQKPNRGTGIRIVAWNINGIQPFVQGYLQKTLHSFFQSSITARSRKRQHSPGDSQIDGKFPGDPSKESRPSLRDALRRQHWPEVLLLQEIKIKPGDEKTMSAVRVAANDGSSLEGGPASMQKLPNHVSSGRPPLGTLLADGGPRYEVHFVLPSDPHNARGFGGKVYGVCAILRQDFMQDVVSCIREPPLDREGRVQIIETHALDVSVPTNIGSSSSSSEHKPSTVGKDDSRGPLKLAIINIYAVNGTFNPYHSTHTGAVIGTRHDRKLAMHTELLQEAHRLESRGFSVVIAGDLNIARERIDGYPNLRTSPHQHVLNRADFNQKFFASKVLPPDSSSVVAARYRMNELPGKKDGNLAEAQGFTADVKGLKAIDTFRYIHGNLRKYSWHSRTKEWGTCCDRVDLIVASRSLGHSIIGADICDHPRDRGPSDHCPIWVDIGRGAVVGDTQRPSDHP</sequence>
<feature type="active site" evidence="5">
    <location>
        <position position="280"/>
    </location>
</feature>
<feature type="region of interest" description="Disordered" evidence="8">
    <location>
        <begin position="80"/>
        <end position="113"/>
    </location>
</feature>
<keyword evidence="2 6" id="KW-0479">Metal-binding</keyword>
<feature type="site" description="Important for catalytic activity" evidence="7">
    <location>
        <position position="440"/>
    </location>
</feature>
<organism evidence="10 11">
    <name type="scientific">Microdochium trichocladiopsis</name>
    <dbReference type="NCBI Taxonomy" id="1682393"/>
    <lineage>
        <taxon>Eukaryota</taxon>
        <taxon>Fungi</taxon>
        <taxon>Dikarya</taxon>
        <taxon>Ascomycota</taxon>
        <taxon>Pezizomycotina</taxon>
        <taxon>Sordariomycetes</taxon>
        <taxon>Xylariomycetidae</taxon>
        <taxon>Xylariales</taxon>
        <taxon>Microdochiaceae</taxon>
        <taxon>Microdochium</taxon>
    </lineage>
</organism>
<evidence type="ECO:0000259" key="9">
    <source>
        <dbReference type="Pfam" id="PF03372"/>
    </source>
</evidence>
<dbReference type="OrthoDB" id="498125at2759"/>
<comment type="similarity">
    <text evidence="1">Belongs to the DNA repair enzymes AP/ExoA family.</text>
</comment>
<comment type="cofactor">
    <cofactor evidence="6">
        <name>Mg(2+)</name>
        <dbReference type="ChEBI" id="CHEBI:18420"/>
    </cofactor>
    <cofactor evidence="6">
        <name>Mn(2+)</name>
        <dbReference type="ChEBI" id="CHEBI:29035"/>
    </cofactor>
    <text evidence="6">Probably binds two magnesium or manganese ions per subunit.</text>
</comment>
<feature type="region of interest" description="Disordered" evidence="8">
    <location>
        <begin position="1"/>
        <end position="43"/>
    </location>
</feature>
<feature type="binding site" evidence="6">
    <location>
        <position position="127"/>
    </location>
    <ligand>
        <name>Mg(2+)</name>
        <dbReference type="ChEBI" id="CHEBI:18420"/>
        <label>1</label>
    </ligand>
</feature>
<dbReference type="GO" id="GO:0006284">
    <property type="term" value="P:base-excision repair"/>
    <property type="evidence" value="ECO:0007669"/>
    <property type="project" value="TreeGrafter"/>
</dbReference>
<dbReference type="SUPFAM" id="SSF56219">
    <property type="entry name" value="DNase I-like"/>
    <property type="match status" value="1"/>
</dbReference>
<feature type="domain" description="Endonuclease/exonuclease/phosphatase" evidence="9">
    <location>
        <begin position="53"/>
        <end position="469"/>
    </location>
</feature>
<keyword evidence="10" id="KW-0540">Nuclease</keyword>
<dbReference type="GO" id="GO:0003906">
    <property type="term" value="F:DNA-(apurinic or apyrimidinic site) endonuclease activity"/>
    <property type="evidence" value="ECO:0007669"/>
    <property type="project" value="TreeGrafter"/>
</dbReference>
<dbReference type="Gene3D" id="3.60.10.10">
    <property type="entry name" value="Endonuclease/exonuclease/phosphatase"/>
    <property type="match status" value="1"/>
</dbReference>
<dbReference type="PROSITE" id="PS51435">
    <property type="entry name" value="AP_NUCLEASE_F1_4"/>
    <property type="match status" value="1"/>
</dbReference>
<feature type="compositionally biased region" description="Basic and acidic residues" evidence="8">
    <location>
        <begin position="256"/>
        <end position="267"/>
    </location>
</feature>
<feature type="binding site" evidence="6">
    <location>
        <position position="333"/>
    </location>
    <ligand>
        <name>Mg(2+)</name>
        <dbReference type="ChEBI" id="CHEBI:18420"/>
        <label>1</label>
    </ligand>
</feature>
<dbReference type="RefSeq" id="XP_046018902.1">
    <property type="nucleotide sequence ID" value="XM_046160786.1"/>
</dbReference>
<accession>A0A9P8YFK8</accession>
<evidence type="ECO:0000256" key="1">
    <source>
        <dbReference type="ARBA" id="ARBA00007092"/>
    </source>
</evidence>
<feature type="site" description="Transition state stabilizer" evidence="7">
    <location>
        <position position="333"/>
    </location>
</feature>
<dbReference type="GO" id="GO:0008081">
    <property type="term" value="F:phosphoric diester hydrolase activity"/>
    <property type="evidence" value="ECO:0007669"/>
    <property type="project" value="TreeGrafter"/>
</dbReference>
<feature type="binding site" evidence="6">
    <location>
        <position position="54"/>
    </location>
    <ligand>
        <name>Mg(2+)</name>
        <dbReference type="ChEBI" id="CHEBI:18420"/>
        <label>1</label>
    </ligand>
</feature>
<dbReference type="PANTHER" id="PTHR22748">
    <property type="entry name" value="AP ENDONUCLEASE"/>
    <property type="match status" value="1"/>
</dbReference>
<dbReference type="GO" id="GO:0005634">
    <property type="term" value="C:nucleus"/>
    <property type="evidence" value="ECO:0007669"/>
    <property type="project" value="TreeGrafter"/>
</dbReference>
<dbReference type="AlphaFoldDB" id="A0A9P8YFK8"/>
<evidence type="ECO:0000256" key="7">
    <source>
        <dbReference type="PIRSR" id="PIRSR604808-3"/>
    </source>
</evidence>
<dbReference type="InterPro" id="IPR036691">
    <property type="entry name" value="Endo/exonu/phosph_ase_sf"/>
</dbReference>
<evidence type="ECO:0000256" key="8">
    <source>
        <dbReference type="SAM" id="MobiDB-lite"/>
    </source>
</evidence>
<feature type="region of interest" description="Disordered" evidence="8">
    <location>
        <begin position="147"/>
        <end position="168"/>
    </location>
</feature>
<protein>
    <submittedName>
        <fullName evidence="10">Endonuclease/exonuclease/phosphatase</fullName>
    </submittedName>
</protein>
<evidence type="ECO:0000313" key="10">
    <source>
        <dbReference type="EMBL" id="KAH7040847.1"/>
    </source>
</evidence>
<dbReference type="InterPro" id="IPR005135">
    <property type="entry name" value="Endo/exonuclease/phosphatase"/>
</dbReference>
<dbReference type="GeneID" id="70190332"/>
<evidence type="ECO:0000256" key="4">
    <source>
        <dbReference type="ARBA" id="ARBA00022842"/>
    </source>
</evidence>
<feature type="active site" description="Proton donor/acceptor" evidence="5">
    <location>
        <position position="331"/>
    </location>
</feature>
<keyword evidence="11" id="KW-1185">Reference proteome</keyword>
<feature type="active site" description="Proton acceptor" evidence="5">
    <location>
        <position position="469"/>
    </location>
</feature>
<evidence type="ECO:0000256" key="3">
    <source>
        <dbReference type="ARBA" id="ARBA00022801"/>
    </source>
</evidence>
<dbReference type="GO" id="GO:0008311">
    <property type="term" value="F:double-stranded DNA 3'-5' DNA exonuclease activity"/>
    <property type="evidence" value="ECO:0007669"/>
    <property type="project" value="TreeGrafter"/>
</dbReference>
<feature type="binding site" evidence="6">
    <location>
        <position position="469"/>
    </location>
    <ligand>
        <name>Mg(2+)</name>
        <dbReference type="ChEBI" id="CHEBI:18420"/>
        <label>1</label>
    </ligand>
</feature>
<evidence type="ECO:0000256" key="2">
    <source>
        <dbReference type="ARBA" id="ARBA00022723"/>
    </source>
</evidence>
<dbReference type="GO" id="GO:0046872">
    <property type="term" value="F:metal ion binding"/>
    <property type="evidence" value="ECO:0007669"/>
    <property type="project" value="UniProtKB-KW"/>
</dbReference>
<feature type="binding site" evidence="6">
    <location>
        <position position="468"/>
    </location>
    <ligand>
        <name>Mg(2+)</name>
        <dbReference type="ChEBI" id="CHEBI:18420"/>
        <label>1</label>
    </ligand>
</feature>
<keyword evidence="4 6" id="KW-0460">Magnesium</keyword>
<evidence type="ECO:0000256" key="5">
    <source>
        <dbReference type="PIRSR" id="PIRSR604808-1"/>
    </source>
</evidence>
<keyword evidence="3" id="KW-0378">Hydrolase</keyword>
<evidence type="ECO:0000313" key="11">
    <source>
        <dbReference type="Proteomes" id="UP000756346"/>
    </source>
</evidence>
<comment type="caution">
    <text evidence="10">The sequence shown here is derived from an EMBL/GenBank/DDBJ whole genome shotgun (WGS) entry which is preliminary data.</text>
</comment>
<keyword evidence="6" id="KW-0464">Manganese</keyword>
<name>A0A9P8YFK8_9PEZI</name>
<feature type="compositionally biased region" description="Low complexity" evidence="8">
    <location>
        <begin position="23"/>
        <end position="37"/>
    </location>
</feature>
<dbReference type="Proteomes" id="UP000756346">
    <property type="component" value="Unassembled WGS sequence"/>
</dbReference>
<feature type="compositionally biased region" description="Basic and acidic residues" evidence="8">
    <location>
        <begin position="102"/>
        <end position="113"/>
    </location>
</feature>
<dbReference type="Pfam" id="PF03372">
    <property type="entry name" value="Exo_endo_phos"/>
    <property type="match status" value="1"/>
</dbReference>
<keyword evidence="10" id="KW-0255">Endonuclease</keyword>
<reference evidence="10" key="1">
    <citation type="journal article" date="2021" name="Nat. Commun.">
        <title>Genetic determinants of endophytism in the Arabidopsis root mycobiome.</title>
        <authorList>
            <person name="Mesny F."/>
            <person name="Miyauchi S."/>
            <person name="Thiergart T."/>
            <person name="Pickel B."/>
            <person name="Atanasova L."/>
            <person name="Karlsson M."/>
            <person name="Huettel B."/>
            <person name="Barry K.W."/>
            <person name="Haridas S."/>
            <person name="Chen C."/>
            <person name="Bauer D."/>
            <person name="Andreopoulos W."/>
            <person name="Pangilinan J."/>
            <person name="LaButti K."/>
            <person name="Riley R."/>
            <person name="Lipzen A."/>
            <person name="Clum A."/>
            <person name="Drula E."/>
            <person name="Henrissat B."/>
            <person name="Kohler A."/>
            <person name="Grigoriev I.V."/>
            <person name="Martin F.M."/>
            <person name="Hacquard S."/>
        </authorList>
    </citation>
    <scope>NUCLEOTIDE SEQUENCE</scope>
    <source>
        <strain evidence="10">MPI-CAGE-CH-0230</strain>
    </source>
</reference>
<dbReference type="EMBL" id="JAGTJQ010000001">
    <property type="protein sequence ID" value="KAH7040847.1"/>
    <property type="molecule type" value="Genomic_DNA"/>
</dbReference>
<feature type="site" description="Interaction with DNA substrate" evidence="7">
    <location>
        <position position="469"/>
    </location>
</feature>
<evidence type="ECO:0000256" key="6">
    <source>
        <dbReference type="PIRSR" id="PIRSR604808-2"/>
    </source>
</evidence>
<dbReference type="PANTHER" id="PTHR22748:SF14">
    <property type="entry name" value="ENDONUCLEASE_EXONUCLEASE_PHOSPHATASE DOMAIN-CONTAINING PROTEIN"/>
    <property type="match status" value="1"/>
</dbReference>